<protein>
    <submittedName>
        <fullName evidence="3">Regulator of chromosome condensation 1/beta-lactamase-inhibitor protein II</fullName>
    </submittedName>
</protein>
<dbReference type="InterPro" id="IPR051553">
    <property type="entry name" value="Ran_GTPase-activating"/>
</dbReference>
<dbReference type="InterPro" id="IPR000408">
    <property type="entry name" value="Reg_chr_condens"/>
</dbReference>
<comment type="caution">
    <text evidence="3">The sequence shown here is derived from an EMBL/GenBank/DDBJ whole genome shotgun (WGS) entry which is preliminary data.</text>
</comment>
<dbReference type="Gene3D" id="2.130.10.30">
    <property type="entry name" value="Regulator of chromosome condensation 1/beta-lactamase-inhibitor protein II"/>
    <property type="match status" value="2"/>
</dbReference>
<dbReference type="Proteomes" id="UP001164286">
    <property type="component" value="Unassembled WGS sequence"/>
</dbReference>
<organism evidence="3 4">
    <name type="scientific">Dioszegia hungarica</name>
    <dbReference type="NCBI Taxonomy" id="4972"/>
    <lineage>
        <taxon>Eukaryota</taxon>
        <taxon>Fungi</taxon>
        <taxon>Dikarya</taxon>
        <taxon>Basidiomycota</taxon>
        <taxon>Agaricomycotina</taxon>
        <taxon>Tremellomycetes</taxon>
        <taxon>Tremellales</taxon>
        <taxon>Bulleribasidiaceae</taxon>
        <taxon>Dioszegia</taxon>
    </lineage>
</organism>
<dbReference type="Pfam" id="PF13540">
    <property type="entry name" value="RCC1_2"/>
    <property type="match status" value="1"/>
</dbReference>
<keyword evidence="4" id="KW-1185">Reference proteome</keyword>
<name>A0AA38H5E7_9TREE</name>
<dbReference type="InterPro" id="IPR009091">
    <property type="entry name" value="RCC1/BLIP-II"/>
</dbReference>
<dbReference type="GeneID" id="77728193"/>
<dbReference type="PANTHER" id="PTHR45982">
    <property type="entry name" value="REGULATOR OF CHROMOSOME CONDENSATION"/>
    <property type="match status" value="1"/>
</dbReference>
<evidence type="ECO:0000313" key="3">
    <source>
        <dbReference type="EMBL" id="KAI9633937.1"/>
    </source>
</evidence>
<dbReference type="SUPFAM" id="SSF50985">
    <property type="entry name" value="RCC1/BLIP-II"/>
    <property type="match status" value="1"/>
</dbReference>
<reference evidence="3" key="1">
    <citation type="journal article" date="2022" name="G3 (Bethesda)">
        <title>High quality genome of the basidiomycete yeast Dioszegia hungarica PDD-24b-2 isolated from cloud water.</title>
        <authorList>
            <person name="Jarrige D."/>
            <person name="Haridas S."/>
            <person name="Bleykasten-Grosshans C."/>
            <person name="Joly M."/>
            <person name="Nadalig T."/>
            <person name="Sancelme M."/>
            <person name="Vuilleumier S."/>
            <person name="Grigoriev I.V."/>
            <person name="Amato P."/>
            <person name="Bringel F."/>
        </authorList>
    </citation>
    <scope>NUCLEOTIDE SEQUENCE</scope>
    <source>
        <strain evidence="3">PDD-24b-2</strain>
    </source>
</reference>
<evidence type="ECO:0000256" key="1">
    <source>
        <dbReference type="PROSITE-ProRule" id="PRU00235"/>
    </source>
</evidence>
<dbReference type="PANTHER" id="PTHR45982:SF1">
    <property type="entry name" value="REGULATOR OF CHROMOSOME CONDENSATION"/>
    <property type="match status" value="1"/>
</dbReference>
<dbReference type="AlphaFoldDB" id="A0AA38H5E7"/>
<feature type="repeat" description="RCC1" evidence="1">
    <location>
        <begin position="146"/>
        <end position="206"/>
    </location>
</feature>
<sequence>MKLYAAGSNGSGQLAFGHLDDVSTFTPTRFSSSLDSILPHSTIIDLVSSSTHALLLIHYKSDTSVPGRNILVGAGTNTLGQLGPKCQLWSDVKPDTEWKVVNALPRGLGGNDEWEAMKVAATWTTSFVVYRRNPVGGVDREKEMEEMVVSFGSNDFGELGRQAGDDEEEEEDDVGLPAVVELGLGKGDTVEMLRGGQRHVLAVVKGREGQRLIGWGANRKGELEVSTLDRATVGQTEESYLGDTAKGKGKGKGKSNARPPFLPPTTLALPLPPGTRIIDIRLGASHSLALLDTGAILAWGSDAKGQIAGLSSIAGATGIAATWGGNYVLQRTSRDTGLLSQGANTYSQLLRPSTAGQRGPHKVDKPEAREIRTIVAGSEHLLVHLTRPDGGEKLDELWVGGWNEHGNLGLGDQVDRAALTRVDLSGEGARLRIGGIWGGCGSSWVWVLED</sequence>
<feature type="region of interest" description="Disordered" evidence="2">
    <location>
        <begin position="236"/>
        <end position="268"/>
    </location>
</feature>
<evidence type="ECO:0000313" key="4">
    <source>
        <dbReference type="Proteomes" id="UP001164286"/>
    </source>
</evidence>
<proteinExistence type="predicted"/>
<evidence type="ECO:0000256" key="2">
    <source>
        <dbReference type="SAM" id="MobiDB-lite"/>
    </source>
</evidence>
<gene>
    <name evidence="3" type="ORF">MKK02DRAFT_34657</name>
</gene>
<dbReference type="EMBL" id="JAKWFO010000008">
    <property type="protein sequence ID" value="KAI9633937.1"/>
    <property type="molecule type" value="Genomic_DNA"/>
</dbReference>
<dbReference type="PROSITE" id="PS50012">
    <property type="entry name" value="RCC1_3"/>
    <property type="match status" value="1"/>
</dbReference>
<dbReference type="RefSeq" id="XP_052943714.1">
    <property type="nucleotide sequence ID" value="XM_053088988.1"/>
</dbReference>
<accession>A0AA38H5E7</accession>